<evidence type="ECO:0000256" key="3">
    <source>
        <dbReference type="PIRSR" id="PIRSR000390-1"/>
    </source>
</evidence>
<comment type="caution">
    <text evidence="6">The sequence shown here is derived from an EMBL/GenBank/DDBJ whole genome shotgun (WGS) entry which is preliminary data.</text>
</comment>
<feature type="active site" description="Proton acceptor" evidence="3">
    <location>
        <position position="202"/>
    </location>
</feature>
<reference evidence="6 7" key="1">
    <citation type="journal article" date="2018" name="Syst. Appl. Microbiol.">
        <title>Abditibacterium utsteinense sp. nov., the first cultivated member of candidate phylum FBP, isolated from ice-free Antarctic soil samples.</title>
        <authorList>
            <person name="Tahon G."/>
            <person name="Tytgat B."/>
            <person name="Lebbe L."/>
            <person name="Carlier A."/>
            <person name="Willems A."/>
        </authorList>
    </citation>
    <scope>NUCLEOTIDE SEQUENCE [LARGE SCALE GENOMIC DNA]</scope>
    <source>
        <strain evidence="6 7">LMG 29911</strain>
    </source>
</reference>
<dbReference type="OrthoDB" id="9810913at2"/>
<gene>
    <name evidence="6" type="ORF">B1R32_10928</name>
</gene>
<dbReference type="InterPro" id="IPR015422">
    <property type="entry name" value="PyrdxlP-dep_Trfase_small"/>
</dbReference>
<dbReference type="PANTHER" id="PTHR30244:SF9">
    <property type="entry name" value="PROTEIN RV3402C"/>
    <property type="match status" value="1"/>
</dbReference>
<proteinExistence type="inferred from homology"/>
<dbReference type="InParanoid" id="A0A2S8SSH8"/>
<feature type="modified residue" description="N6-(pyridoxal phosphate)lysine" evidence="4">
    <location>
        <position position="202"/>
    </location>
</feature>
<evidence type="ECO:0000313" key="6">
    <source>
        <dbReference type="EMBL" id="PQV63689.1"/>
    </source>
</evidence>
<keyword evidence="1 4" id="KW-0663">Pyridoxal phosphate</keyword>
<sequence length="402" mass="45389">MINNRQIDDLAIFGAMPVFADKLHVGRPNIGNRERLTERINDLLDRRWLTNNGPYVQELEKRIADYIGVRHCIAMCNATIALEIAIRALELTGEVIVPSFTFIATAHALQWQQITPVFCDINPQTHLIDSSKVEQMITPRTTGIIGVHLWGRGCDVESLTQIAHQYKLKLMFDAAHAFACSYKGQMIGSFGDAEVFSFHGTKFFNSLEGGAVLTNNDELASKIRLMKNFGFEGYDTVGYIGTNGKMNEVSAAMGLTSLESLEEFVSVNRNNYHQYQEELKGINGIKIITYDESEQCNYQYIVLEINEAETILSRDELIEVLWAENVMARRYFYPGCHRMEPYRSYFPHAGLLLPATEKLCDQVVVLPTGTAVGHEEIAIICEIIRLACQDGKYISERIRGSR</sequence>
<evidence type="ECO:0000313" key="7">
    <source>
        <dbReference type="Proteomes" id="UP000237684"/>
    </source>
</evidence>
<evidence type="ECO:0000256" key="1">
    <source>
        <dbReference type="ARBA" id="ARBA00022898"/>
    </source>
</evidence>
<comment type="similarity">
    <text evidence="2 5">Belongs to the DegT/DnrJ/EryC1 family.</text>
</comment>
<dbReference type="Gene3D" id="3.40.640.10">
    <property type="entry name" value="Type I PLP-dependent aspartate aminotransferase-like (Major domain)"/>
    <property type="match status" value="1"/>
</dbReference>
<evidence type="ECO:0000256" key="4">
    <source>
        <dbReference type="PIRSR" id="PIRSR000390-2"/>
    </source>
</evidence>
<keyword evidence="7" id="KW-1185">Reference proteome</keyword>
<dbReference type="AlphaFoldDB" id="A0A2S8SSH8"/>
<evidence type="ECO:0000256" key="5">
    <source>
        <dbReference type="RuleBase" id="RU004508"/>
    </source>
</evidence>
<dbReference type="RefSeq" id="WP_105483850.1">
    <property type="nucleotide sequence ID" value="NZ_NIGF01000009.1"/>
</dbReference>
<dbReference type="PIRSF" id="PIRSF000390">
    <property type="entry name" value="PLP_StrS"/>
    <property type="match status" value="1"/>
</dbReference>
<dbReference type="InterPro" id="IPR015421">
    <property type="entry name" value="PyrdxlP-dep_Trfase_major"/>
</dbReference>
<dbReference type="GO" id="GO:0000271">
    <property type="term" value="P:polysaccharide biosynthetic process"/>
    <property type="evidence" value="ECO:0007669"/>
    <property type="project" value="TreeGrafter"/>
</dbReference>
<accession>A0A2S8SSH8</accession>
<dbReference type="Pfam" id="PF01041">
    <property type="entry name" value="DegT_DnrJ_EryC1"/>
    <property type="match status" value="1"/>
</dbReference>
<dbReference type="Gene3D" id="3.90.1150.10">
    <property type="entry name" value="Aspartate Aminotransferase, domain 1"/>
    <property type="match status" value="1"/>
</dbReference>
<dbReference type="InterPro" id="IPR015424">
    <property type="entry name" value="PyrdxlP-dep_Trfase"/>
</dbReference>
<dbReference type="EMBL" id="NIGF01000009">
    <property type="protein sequence ID" value="PQV63689.1"/>
    <property type="molecule type" value="Genomic_DNA"/>
</dbReference>
<protein>
    <submittedName>
        <fullName evidence="6">dTDP-4-amino-4,6-dideoxygalactose transaminase</fullName>
    </submittedName>
</protein>
<name>A0A2S8SSH8_9BACT</name>
<dbReference type="GO" id="GO:0008483">
    <property type="term" value="F:transaminase activity"/>
    <property type="evidence" value="ECO:0007669"/>
    <property type="project" value="TreeGrafter"/>
</dbReference>
<dbReference type="InterPro" id="IPR000653">
    <property type="entry name" value="DegT/StrS_aminotransferase"/>
</dbReference>
<evidence type="ECO:0000256" key="2">
    <source>
        <dbReference type="ARBA" id="ARBA00037999"/>
    </source>
</evidence>
<organism evidence="6 7">
    <name type="scientific">Abditibacterium utsteinense</name>
    <dbReference type="NCBI Taxonomy" id="1960156"/>
    <lineage>
        <taxon>Bacteria</taxon>
        <taxon>Pseudomonadati</taxon>
        <taxon>Abditibacteriota</taxon>
        <taxon>Abditibacteriia</taxon>
        <taxon>Abditibacteriales</taxon>
        <taxon>Abditibacteriaceae</taxon>
        <taxon>Abditibacterium</taxon>
    </lineage>
</organism>
<dbReference type="SUPFAM" id="SSF53383">
    <property type="entry name" value="PLP-dependent transferases"/>
    <property type="match status" value="1"/>
</dbReference>
<dbReference type="CDD" id="cd00616">
    <property type="entry name" value="AHBA_syn"/>
    <property type="match status" value="1"/>
</dbReference>
<dbReference type="PANTHER" id="PTHR30244">
    <property type="entry name" value="TRANSAMINASE"/>
    <property type="match status" value="1"/>
</dbReference>
<dbReference type="Proteomes" id="UP000237684">
    <property type="component" value="Unassembled WGS sequence"/>
</dbReference>
<dbReference type="GO" id="GO:0030170">
    <property type="term" value="F:pyridoxal phosphate binding"/>
    <property type="evidence" value="ECO:0007669"/>
    <property type="project" value="TreeGrafter"/>
</dbReference>